<organism evidence="3">
    <name type="scientific">Corynebacterium glutamicum (strain R)</name>
    <dbReference type="NCBI Taxonomy" id="340322"/>
    <lineage>
        <taxon>Bacteria</taxon>
        <taxon>Bacillati</taxon>
        <taxon>Actinomycetota</taxon>
        <taxon>Actinomycetes</taxon>
        <taxon>Mycobacteriales</taxon>
        <taxon>Corynebacteriaceae</taxon>
        <taxon>Corynebacterium</taxon>
    </lineage>
</organism>
<feature type="domain" description="GTPase-associated protein 1 N-terminal" evidence="1">
    <location>
        <begin position="13"/>
        <end position="148"/>
    </location>
</feature>
<dbReference type="KEGG" id="cgt:cgR_2623"/>
<dbReference type="EMBL" id="AP009044">
    <property type="protein sequence ID" value="BAF55637.1"/>
    <property type="molecule type" value="Genomic_DNA"/>
</dbReference>
<proteinExistence type="predicted"/>
<gene>
    <name evidence="3" type="ordered locus">cgR_2623</name>
</gene>
<dbReference type="Pfam" id="PF20013">
    <property type="entry name" value="GAP1-N2"/>
    <property type="match status" value="1"/>
</dbReference>
<reference evidence="3" key="1">
    <citation type="journal article" date="2007" name="Microbiology">
        <title>Comparative analysis of the Corynebacterium glutamicum group and complete genome sequence of strain R.</title>
        <authorList>
            <person name="Yukawa H."/>
            <person name="Omumasaba C.A."/>
            <person name="Nonaka H."/>
            <person name="Kos P."/>
            <person name="Okai N."/>
            <person name="Suzuki N."/>
            <person name="Suda M."/>
            <person name="Tsuge Y."/>
            <person name="Watanabe J."/>
            <person name="Ikeda Y."/>
            <person name="Vertes A.A."/>
            <person name="Inui M."/>
        </authorList>
    </citation>
    <scope>NUCLEOTIDE SEQUENCE</scope>
    <source>
        <strain evidence="3">R</strain>
    </source>
</reference>
<evidence type="ECO:0000313" key="3">
    <source>
        <dbReference type="EMBL" id="BAF55637.1"/>
    </source>
</evidence>
<name>A0AB72VE15_CORGB</name>
<accession>A0AB72VE15</accession>
<dbReference type="AlphaFoldDB" id="A0AB72VE15"/>
<dbReference type="InterPro" id="IPR045401">
    <property type="entry name" value="GAP1-M"/>
</dbReference>
<sequence length="662" mass="74037">MVEAGELPVALRWTHVTYASFRGTAGRGGWKVGTWSAQATKEDLQFIAEVAPTHIETVTPFDDFISSEDIDALPRRFEYRPLAGRSLIMQSVPAGKDATGRPGNVFTHAVFDGDLESPLESVYPISLYRSPDLLTPFRAAAVNAAELPLDAGEPRIGPMTDLSLSWMMIDSMFGDRRQQFYQLQDALQAGDKAAVLVLNSTNEAAYWLQALSSTLTPNEARRLLHFSTFERAATLPAPDKSMEARSLFVVPGIDRELLAEHSGIVIIDPEIPQSQPFGPQGSWSRMTEGLFSDGFDADELVAGLIRANENLDNSQKELAQFGDGLARFIRNGRFSGTHPLRVLADQHMFGKVPDKPAPKVEPVAPAPNPNAIWARASEVVHNPRRASESQDWPSLRRLPDSRRRIINMSEQAINSIEKLHDSPAQDLVAYLDFLLKTELATSINASDPFFRSSFSDFPAMDNWRHIKFTEDAHPRLRELLVDAERDARNRAPAAIVLDHIVPNFSRDRSLPDIEDWTRSDEAQQIFAGIIAGASVQTGRSHFMWDLLRAYFGVALIGDEDTYRAFTTLTVDSVLSFVQLTLQEGRTEDIRRFEKYGEQIAREDLPSILTNARAVQQYLGYIDQDVINKKVSRSRDVNQIFTEMARAIIRAISRNNIGKDMRS</sequence>
<dbReference type="Pfam" id="PF20014">
    <property type="entry name" value="GAP1-M"/>
    <property type="match status" value="1"/>
</dbReference>
<dbReference type="Proteomes" id="UP000006698">
    <property type="component" value="Chromosome"/>
</dbReference>
<dbReference type="InterPro" id="IPR045402">
    <property type="entry name" value="GAP1-N2"/>
</dbReference>
<feature type="domain" description="GTPase-associated protein 1 middle" evidence="2">
    <location>
        <begin position="165"/>
        <end position="261"/>
    </location>
</feature>
<evidence type="ECO:0000259" key="1">
    <source>
        <dbReference type="Pfam" id="PF20013"/>
    </source>
</evidence>
<protein>
    <submittedName>
        <fullName evidence="3">Uncharacterized protein</fullName>
    </submittedName>
</protein>
<evidence type="ECO:0000259" key="2">
    <source>
        <dbReference type="Pfam" id="PF20014"/>
    </source>
</evidence>